<name>A0A9P5R513_9FUNG</name>
<keyword evidence="4" id="KW-1185">Reference proteome</keyword>
<dbReference type="GO" id="GO:0008237">
    <property type="term" value="F:metallopeptidase activity"/>
    <property type="evidence" value="ECO:0007669"/>
    <property type="project" value="InterPro"/>
</dbReference>
<dbReference type="Proteomes" id="UP000748756">
    <property type="component" value="Unassembled WGS sequence"/>
</dbReference>
<evidence type="ECO:0000256" key="1">
    <source>
        <dbReference type="SAM" id="SignalP"/>
    </source>
</evidence>
<reference evidence="3" key="1">
    <citation type="journal article" date="2020" name="Fungal Divers.">
        <title>Resolving the Mortierellaceae phylogeny through synthesis of multi-gene phylogenetics and phylogenomics.</title>
        <authorList>
            <person name="Vandepol N."/>
            <person name="Liber J."/>
            <person name="Desiro A."/>
            <person name="Na H."/>
            <person name="Kennedy M."/>
            <person name="Barry K."/>
            <person name="Grigoriev I.V."/>
            <person name="Miller A.N."/>
            <person name="O'Donnell K."/>
            <person name="Stajich J.E."/>
            <person name="Bonito G."/>
        </authorList>
    </citation>
    <scope>NUCLEOTIDE SEQUENCE</scope>
    <source>
        <strain evidence="3">NRRL 6426</strain>
    </source>
</reference>
<dbReference type="EMBL" id="JAAAUQ010002455">
    <property type="protein sequence ID" value="KAF9123536.1"/>
    <property type="molecule type" value="Genomic_DNA"/>
</dbReference>
<dbReference type="SUPFAM" id="SSF55486">
    <property type="entry name" value="Metalloproteases ('zincins'), catalytic domain"/>
    <property type="match status" value="1"/>
</dbReference>
<keyword evidence="1" id="KW-0732">Signal</keyword>
<comment type="caution">
    <text evidence="3">The sequence shown here is derived from an EMBL/GenBank/DDBJ whole genome shotgun (WGS) entry which is preliminary data.</text>
</comment>
<feature type="chain" id="PRO_5040332141" description="Bulb-type lectin domain-containing protein" evidence="1">
    <location>
        <begin position="24"/>
        <end position="410"/>
    </location>
</feature>
<evidence type="ECO:0000313" key="4">
    <source>
        <dbReference type="Proteomes" id="UP000748756"/>
    </source>
</evidence>
<sequence>MISQSNTVFALLALLASATLIAAWTEEDQQKWDKGWDVNIFGEPLDPNTACYGEPCVKYNWTIPEAPTDLNTEFCKPSSANGNVTMCNHVPKNATLVSDLEFERIASTLDGARPKLPQDPVCGTQAAIACAFFPSDYGKRTTVLSHNQKISALNANEVLKTIIYELGHVMGLAHEYENATEDVWVASSFDEKSIMKTSVHTIKGISATDCLAMAYYSNGFPEVTTDVYSKAQQKTVYRKTKVVTVAPRKVKVSADERYMMYKDGGHDEFLMDTDDGTCLGCDISQYGIVTPLEKGLEGRFELRFSLSQCLAVRLDSDPDFFYAMQSDGNFVGYNSKTGQAISSTATAGLGTRGSYSIIFQEDGNLVIYDTKGSAVWSTGTYFWSHSSMRLDPAFWMFEKGYFGILDLAMR</sequence>
<dbReference type="Gene3D" id="3.40.390.10">
    <property type="entry name" value="Collagenase (Catalytic Domain)"/>
    <property type="match status" value="1"/>
</dbReference>
<organism evidence="3 4">
    <name type="scientific">Linnemannia schmuckeri</name>
    <dbReference type="NCBI Taxonomy" id="64567"/>
    <lineage>
        <taxon>Eukaryota</taxon>
        <taxon>Fungi</taxon>
        <taxon>Fungi incertae sedis</taxon>
        <taxon>Mucoromycota</taxon>
        <taxon>Mortierellomycotina</taxon>
        <taxon>Mortierellomycetes</taxon>
        <taxon>Mortierellales</taxon>
        <taxon>Mortierellaceae</taxon>
        <taxon>Linnemannia</taxon>
    </lineage>
</organism>
<feature type="domain" description="Bulb-type lectin" evidence="2">
    <location>
        <begin position="280"/>
        <end position="382"/>
    </location>
</feature>
<gene>
    <name evidence="3" type="ORF">BG015_005293</name>
</gene>
<dbReference type="SMART" id="SM00108">
    <property type="entry name" value="B_lectin"/>
    <property type="match status" value="1"/>
</dbReference>
<dbReference type="Gene3D" id="2.90.10.10">
    <property type="entry name" value="Bulb-type lectin domain"/>
    <property type="match status" value="1"/>
</dbReference>
<dbReference type="SUPFAM" id="SSF51110">
    <property type="entry name" value="alpha-D-mannose-specific plant lectins"/>
    <property type="match status" value="1"/>
</dbReference>
<evidence type="ECO:0000259" key="2">
    <source>
        <dbReference type="SMART" id="SM00108"/>
    </source>
</evidence>
<dbReference type="InterPro" id="IPR036426">
    <property type="entry name" value="Bulb-type_lectin_dom_sf"/>
</dbReference>
<dbReference type="OrthoDB" id="6770063at2759"/>
<proteinExistence type="predicted"/>
<accession>A0A9P5R513</accession>
<evidence type="ECO:0000313" key="3">
    <source>
        <dbReference type="EMBL" id="KAF9123536.1"/>
    </source>
</evidence>
<feature type="non-terminal residue" evidence="3">
    <location>
        <position position="1"/>
    </location>
</feature>
<dbReference type="AlphaFoldDB" id="A0A9P5R513"/>
<dbReference type="InterPro" id="IPR024079">
    <property type="entry name" value="MetalloPept_cat_dom_sf"/>
</dbReference>
<protein>
    <recommendedName>
        <fullName evidence="2">Bulb-type lectin domain-containing protein</fullName>
    </recommendedName>
</protein>
<feature type="signal peptide" evidence="1">
    <location>
        <begin position="1"/>
        <end position="23"/>
    </location>
</feature>
<dbReference type="InterPro" id="IPR001480">
    <property type="entry name" value="Bulb-type_lectin_dom"/>
</dbReference>